<dbReference type="PANTHER" id="PTHR32432">
    <property type="entry name" value="CELL DIVISION PROTEIN FTSA-RELATED"/>
    <property type="match status" value="1"/>
</dbReference>
<dbReference type="PANTHER" id="PTHR32432:SF3">
    <property type="entry name" value="ETHANOLAMINE UTILIZATION PROTEIN EUTJ"/>
    <property type="match status" value="1"/>
</dbReference>
<dbReference type="SUPFAM" id="SSF53067">
    <property type="entry name" value="Actin-like ATPase domain"/>
    <property type="match status" value="1"/>
</dbReference>
<organism evidence="1 2">
    <name type="scientific">Granulicella aggregans</name>
    <dbReference type="NCBI Taxonomy" id="474949"/>
    <lineage>
        <taxon>Bacteria</taxon>
        <taxon>Pseudomonadati</taxon>
        <taxon>Acidobacteriota</taxon>
        <taxon>Terriglobia</taxon>
        <taxon>Terriglobales</taxon>
        <taxon>Acidobacteriaceae</taxon>
        <taxon>Granulicella</taxon>
    </lineage>
</organism>
<name>A0A7W8E586_9BACT</name>
<reference evidence="1 2" key="1">
    <citation type="submission" date="2020-08" db="EMBL/GenBank/DDBJ databases">
        <title>Genomic Encyclopedia of Type Strains, Phase IV (KMG-V): Genome sequencing to study the core and pangenomes of soil and plant-associated prokaryotes.</title>
        <authorList>
            <person name="Whitman W."/>
        </authorList>
    </citation>
    <scope>NUCLEOTIDE SEQUENCE [LARGE SCALE GENOMIC DNA]</scope>
    <source>
        <strain evidence="1 2">M8UP14</strain>
    </source>
</reference>
<accession>A0A7W8E586</accession>
<proteinExistence type="predicted"/>
<dbReference type="InterPro" id="IPR043129">
    <property type="entry name" value="ATPase_NBD"/>
</dbReference>
<dbReference type="Gene3D" id="3.30.420.380">
    <property type="match status" value="1"/>
</dbReference>
<dbReference type="EMBL" id="JACHIP010000005">
    <property type="protein sequence ID" value="MBB5059029.1"/>
    <property type="molecule type" value="Genomic_DNA"/>
</dbReference>
<dbReference type="InterPro" id="IPR050696">
    <property type="entry name" value="FtsA/MreB"/>
</dbReference>
<protein>
    <submittedName>
        <fullName evidence="1">Type IV pilus assembly protein PilM</fullName>
    </submittedName>
</protein>
<sequence>MEILPKALGTRPRLAVEIRWGGVVAARADDASTGVLSAVAKADLPIDAVEPGLRAGNFRVPSDVVAAVRKTLEAVTEKGIGREVTLVVPDSAVRVLLLDFDSLPGKPVEALPVVRFRLKKLLPFEADDAAVSYQIMGGKSGTAKGGIRVVAVAIPREVLAEYEAVVREAGFEPGAVLPSTMAAISGLGEDATGAPALVVNAGPQAVTTAIVSGGVLLLHRSVDMSGNLQVGILAEATVSMTDAQQETVTVPLLPLIDVEDSQQEWAMQEAVDPFGRGEALPQGTRRSLYAGGLSEDALVAEIEAQALSEAALEAAAYAAAREAAVAPRQTQAQIAEQGYLREVTQAVSVAAAYFEDTLESSPSAVLSAGSVSAQSLGAMLTEAGFGEMMEAGSRIRVREVVDEDSLAGQAVTSVVPKGWLSGVRGALRS</sequence>
<evidence type="ECO:0000313" key="2">
    <source>
        <dbReference type="Proteomes" id="UP000540989"/>
    </source>
</evidence>
<evidence type="ECO:0000313" key="1">
    <source>
        <dbReference type="EMBL" id="MBB5059029.1"/>
    </source>
</evidence>
<gene>
    <name evidence="1" type="ORF">HDF16_003752</name>
</gene>
<dbReference type="RefSeq" id="WP_184219791.1">
    <property type="nucleotide sequence ID" value="NZ_JACHIP010000005.1"/>
</dbReference>
<dbReference type="AlphaFoldDB" id="A0A7W8E586"/>
<dbReference type="Proteomes" id="UP000540989">
    <property type="component" value="Unassembled WGS sequence"/>
</dbReference>
<keyword evidence="2" id="KW-1185">Reference proteome</keyword>
<comment type="caution">
    <text evidence="1">The sequence shown here is derived from an EMBL/GenBank/DDBJ whole genome shotgun (WGS) entry which is preliminary data.</text>
</comment>